<evidence type="ECO:0000256" key="4">
    <source>
        <dbReference type="ARBA" id="ARBA00022490"/>
    </source>
</evidence>
<dbReference type="GO" id="GO:0005737">
    <property type="term" value="C:cytoplasm"/>
    <property type="evidence" value="ECO:0007669"/>
    <property type="project" value="UniProtKB-SubCell"/>
</dbReference>
<dbReference type="Proteomes" id="UP000030693">
    <property type="component" value="Unassembled WGS sequence"/>
</dbReference>
<evidence type="ECO:0000256" key="6">
    <source>
        <dbReference type="ARBA" id="ARBA00023187"/>
    </source>
</evidence>
<dbReference type="OrthoDB" id="547031at2759"/>
<keyword evidence="13" id="KW-1185">Reference proteome</keyword>
<protein>
    <recommendedName>
        <fullName evidence="11">SDE2-like domain-containing protein</fullName>
    </recommendedName>
</protein>
<evidence type="ECO:0000256" key="8">
    <source>
        <dbReference type="ARBA" id="ARBA00023306"/>
    </source>
</evidence>
<sequence length="319" mass="32959">MSPTPLLPAGLDEVTTFRQLEALLDEEALMAACLESGVGLGPERMRLCCPATGRPLSHLLRASAAGQQAMSLDLAAGPASRRQAYLALRGAASALPAGTVSLVPCAIGGKGGFGSMLRSQGGKMASKATTNFDACRDLSGRRLGDIRNEQARRERAEILAALERERQQREAAQVARALEIARNSAPTGAGADVLSVDVEHLAREAARQEAMKKTFLDADFHDERQALEDRVSDAVDEAMARHFQKRSPSGSPPSSPSGASTTAPSSPGPVAAAAAAATTTTTAAAAAAPVTTAAPPAKKSLSSWDVDGDLSDSDDSDSD</sequence>
<comment type="similarity">
    <text evidence="3">Belongs to the SDE2 family.</text>
</comment>
<organism evidence="12">
    <name type="scientific">Fonticula alba</name>
    <name type="common">Slime mold</name>
    <dbReference type="NCBI Taxonomy" id="691883"/>
    <lineage>
        <taxon>Eukaryota</taxon>
        <taxon>Rotosphaerida</taxon>
        <taxon>Fonticulaceae</taxon>
        <taxon>Fonticula</taxon>
    </lineage>
</organism>
<accession>A0A058ZB47</accession>
<proteinExistence type="inferred from homology"/>
<keyword evidence="8" id="KW-0131">Cell cycle</keyword>
<evidence type="ECO:0000256" key="1">
    <source>
        <dbReference type="ARBA" id="ARBA00004123"/>
    </source>
</evidence>
<dbReference type="EMBL" id="KB932203">
    <property type="protein sequence ID" value="KCV71156.1"/>
    <property type="molecule type" value="Genomic_DNA"/>
</dbReference>
<keyword evidence="9" id="KW-0175">Coiled coil</keyword>
<dbReference type="GO" id="GO:0005634">
    <property type="term" value="C:nucleus"/>
    <property type="evidence" value="ECO:0007669"/>
    <property type="project" value="UniProtKB-SubCell"/>
</dbReference>
<feature type="region of interest" description="Disordered" evidence="10">
    <location>
        <begin position="241"/>
        <end position="319"/>
    </location>
</feature>
<evidence type="ECO:0000256" key="5">
    <source>
        <dbReference type="ARBA" id="ARBA00022664"/>
    </source>
</evidence>
<reference evidence="12" key="1">
    <citation type="submission" date="2013-04" db="EMBL/GenBank/DDBJ databases">
        <title>The Genome Sequence of Fonticula alba ATCC 38817.</title>
        <authorList>
            <consortium name="The Broad Institute Genomics Platform"/>
            <person name="Russ C."/>
            <person name="Cuomo C."/>
            <person name="Burger G."/>
            <person name="Gray M.W."/>
            <person name="Holland P.W.H."/>
            <person name="King N."/>
            <person name="Lang F.B.F."/>
            <person name="Roger A.J."/>
            <person name="Ruiz-Trillo I."/>
            <person name="Brown M."/>
            <person name="Walker B."/>
            <person name="Young S."/>
            <person name="Zeng Q."/>
            <person name="Gargeya S."/>
            <person name="Fitzgerald M."/>
            <person name="Haas B."/>
            <person name="Abouelleil A."/>
            <person name="Allen A.W."/>
            <person name="Alvarado L."/>
            <person name="Arachchi H.M."/>
            <person name="Berlin A.M."/>
            <person name="Chapman S.B."/>
            <person name="Gainer-Dewar J."/>
            <person name="Goldberg J."/>
            <person name="Griggs A."/>
            <person name="Gujja S."/>
            <person name="Hansen M."/>
            <person name="Howarth C."/>
            <person name="Imamovic A."/>
            <person name="Ireland A."/>
            <person name="Larimer J."/>
            <person name="McCowan C."/>
            <person name="Murphy C."/>
            <person name="Pearson M."/>
            <person name="Poon T.W."/>
            <person name="Priest M."/>
            <person name="Roberts A."/>
            <person name="Saif S."/>
            <person name="Shea T."/>
            <person name="Sisk P."/>
            <person name="Sykes S."/>
            <person name="Wortman J."/>
            <person name="Nusbaum C."/>
            <person name="Birren B."/>
        </authorList>
    </citation>
    <scope>NUCLEOTIDE SEQUENCE [LARGE SCALE GENOMIC DNA]</scope>
    <source>
        <strain evidence="12">ATCC 38817</strain>
    </source>
</reference>
<evidence type="ECO:0000256" key="10">
    <source>
        <dbReference type="SAM" id="MobiDB-lite"/>
    </source>
</evidence>
<keyword evidence="6" id="KW-0508">mRNA splicing</keyword>
<dbReference type="InterPro" id="IPR051421">
    <property type="entry name" value="RNA_Proc_DNA_Dmg_Regulator"/>
</dbReference>
<keyword evidence="7" id="KW-0539">Nucleus</keyword>
<keyword evidence="4" id="KW-0963">Cytoplasm</keyword>
<evidence type="ECO:0000259" key="11">
    <source>
        <dbReference type="Pfam" id="PF22782"/>
    </source>
</evidence>
<dbReference type="InterPro" id="IPR053822">
    <property type="entry name" value="SDE2-like_dom"/>
</dbReference>
<dbReference type="Pfam" id="PF22782">
    <property type="entry name" value="SDE2"/>
    <property type="match status" value="1"/>
</dbReference>
<evidence type="ECO:0000256" key="9">
    <source>
        <dbReference type="SAM" id="Coils"/>
    </source>
</evidence>
<evidence type="ECO:0000313" key="13">
    <source>
        <dbReference type="Proteomes" id="UP000030693"/>
    </source>
</evidence>
<feature type="compositionally biased region" description="Low complexity" evidence="10">
    <location>
        <begin position="256"/>
        <end position="305"/>
    </location>
</feature>
<comment type="subcellular location">
    <subcellularLocation>
        <location evidence="2">Cytoplasm</location>
    </subcellularLocation>
    <subcellularLocation>
        <location evidence="1">Nucleus</location>
    </subcellularLocation>
</comment>
<dbReference type="AlphaFoldDB" id="A0A058ZB47"/>
<feature type="compositionally biased region" description="Acidic residues" evidence="10">
    <location>
        <begin position="306"/>
        <end position="319"/>
    </location>
</feature>
<evidence type="ECO:0000313" key="12">
    <source>
        <dbReference type="EMBL" id="KCV71156.1"/>
    </source>
</evidence>
<name>A0A058ZB47_FONAL</name>
<feature type="domain" description="SDE2-like" evidence="11">
    <location>
        <begin position="108"/>
        <end position="236"/>
    </location>
</feature>
<evidence type="ECO:0000256" key="3">
    <source>
        <dbReference type="ARBA" id="ARBA00008726"/>
    </source>
</evidence>
<evidence type="ECO:0000256" key="2">
    <source>
        <dbReference type="ARBA" id="ARBA00004496"/>
    </source>
</evidence>
<evidence type="ECO:0000256" key="7">
    <source>
        <dbReference type="ARBA" id="ARBA00023242"/>
    </source>
</evidence>
<gene>
    <name evidence="12" type="ORF">H696_02106</name>
</gene>
<dbReference type="eggNOG" id="KOG2827">
    <property type="taxonomic scope" value="Eukaryota"/>
</dbReference>
<dbReference type="STRING" id="691883.A0A058ZB47"/>
<dbReference type="RefSeq" id="XP_009494279.1">
    <property type="nucleotide sequence ID" value="XM_009496004.1"/>
</dbReference>
<dbReference type="PANTHER" id="PTHR12786">
    <property type="entry name" value="SPLICING FACTOR SF3A-RELATED"/>
    <property type="match status" value="1"/>
</dbReference>
<feature type="coiled-coil region" evidence="9">
    <location>
        <begin position="148"/>
        <end position="184"/>
    </location>
</feature>
<dbReference type="GO" id="GO:0008380">
    <property type="term" value="P:RNA splicing"/>
    <property type="evidence" value="ECO:0007669"/>
    <property type="project" value="UniProtKB-KW"/>
</dbReference>
<dbReference type="GeneID" id="20526831"/>
<dbReference type="PANTHER" id="PTHR12786:SF1">
    <property type="entry name" value="SPLICING REGULATOR SDE2"/>
    <property type="match status" value="1"/>
</dbReference>
<keyword evidence="5" id="KW-0507">mRNA processing</keyword>
<dbReference type="GO" id="GO:0006397">
    <property type="term" value="P:mRNA processing"/>
    <property type="evidence" value="ECO:0007669"/>
    <property type="project" value="UniProtKB-KW"/>
</dbReference>